<accession>A0AAV4QMB4</accession>
<dbReference type="Proteomes" id="UP001054945">
    <property type="component" value="Unassembled WGS sequence"/>
</dbReference>
<keyword evidence="3" id="KW-1185">Reference proteome</keyword>
<dbReference type="AlphaFoldDB" id="A0AAV4QMB4"/>
<protein>
    <submittedName>
        <fullName evidence="2">Uncharacterized protein</fullName>
    </submittedName>
</protein>
<dbReference type="EMBL" id="BPLR01006528">
    <property type="protein sequence ID" value="GIY10459.1"/>
    <property type="molecule type" value="Genomic_DNA"/>
</dbReference>
<evidence type="ECO:0000313" key="3">
    <source>
        <dbReference type="Proteomes" id="UP001054945"/>
    </source>
</evidence>
<organism evidence="2 3">
    <name type="scientific">Caerostris extrusa</name>
    <name type="common">Bark spider</name>
    <name type="synonym">Caerostris bankana</name>
    <dbReference type="NCBI Taxonomy" id="172846"/>
    <lineage>
        <taxon>Eukaryota</taxon>
        <taxon>Metazoa</taxon>
        <taxon>Ecdysozoa</taxon>
        <taxon>Arthropoda</taxon>
        <taxon>Chelicerata</taxon>
        <taxon>Arachnida</taxon>
        <taxon>Araneae</taxon>
        <taxon>Araneomorphae</taxon>
        <taxon>Entelegynae</taxon>
        <taxon>Araneoidea</taxon>
        <taxon>Araneidae</taxon>
        <taxon>Caerostris</taxon>
    </lineage>
</organism>
<evidence type="ECO:0000313" key="2">
    <source>
        <dbReference type="EMBL" id="GIY10459.1"/>
    </source>
</evidence>
<gene>
    <name evidence="2" type="ORF">CEXT_181911</name>
</gene>
<reference evidence="2 3" key="1">
    <citation type="submission" date="2021-06" db="EMBL/GenBank/DDBJ databases">
        <title>Caerostris extrusa draft genome.</title>
        <authorList>
            <person name="Kono N."/>
            <person name="Arakawa K."/>
        </authorList>
    </citation>
    <scope>NUCLEOTIDE SEQUENCE [LARGE SCALE GENOMIC DNA]</scope>
</reference>
<name>A0AAV4QMB4_CAEEX</name>
<comment type="caution">
    <text evidence="2">The sequence shown here is derived from an EMBL/GenBank/DDBJ whole genome shotgun (WGS) entry which is preliminary data.</text>
</comment>
<feature type="region of interest" description="Disordered" evidence="1">
    <location>
        <begin position="21"/>
        <end position="43"/>
    </location>
</feature>
<sequence>MSNSCRQESLRLSLGSGGFLFASEKKPLPPSNSIPQDMKSIRKEWKCGSPEEESWWFFEQSSSESSSKTGVAPSYHTVIPSILSISTPPLNSNHSVKKGGLGCRFAGKILEECRFHS</sequence>
<evidence type="ECO:0000256" key="1">
    <source>
        <dbReference type="SAM" id="MobiDB-lite"/>
    </source>
</evidence>
<proteinExistence type="predicted"/>